<gene>
    <name evidence="2" type="ORF">MLE19_19230</name>
</gene>
<proteinExistence type="predicted"/>
<comment type="caution">
    <text evidence="2">The sequence shown here is derived from an EMBL/GenBank/DDBJ whole genome shotgun (WGS) entry which is preliminary data.</text>
</comment>
<keyword evidence="1" id="KW-0732">Signal</keyword>
<keyword evidence="3" id="KW-1185">Reference proteome</keyword>
<sequence length="193" mass="20706">MWKKIAIAGIAWFLPTLAVAGEAAPDSVAGQASEDPQANAPELAAQIKGSLDGEQREWFILSHGNDSNASFVELGDDVTIDITGFMDEEAWDTQEALSISLTVSEEQLVSAVVIHPLGTSLSPPLYTSEREGSDEGGVDVTLTHYERTSQWIHVAGKIEGVLALQVELGEPPSAEESIAIDVEFDVKAQKIEF</sequence>
<name>A0ABS9SBJ9_9GAMM</name>
<feature type="signal peptide" evidence="1">
    <location>
        <begin position="1"/>
        <end position="20"/>
    </location>
</feature>
<dbReference type="EMBL" id="JAKVTW010000019">
    <property type="protein sequence ID" value="MCH4813470.1"/>
    <property type="molecule type" value="Genomic_DNA"/>
</dbReference>
<feature type="chain" id="PRO_5047410292" evidence="1">
    <location>
        <begin position="21"/>
        <end position="193"/>
    </location>
</feature>
<protein>
    <submittedName>
        <fullName evidence="2">Uncharacterized protein</fullName>
    </submittedName>
</protein>
<evidence type="ECO:0000313" key="2">
    <source>
        <dbReference type="EMBL" id="MCH4813470.1"/>
    </source>
</evidence>
<evidence type="ECO:0000313" key="3">
    <source>
        <dbReference type="Proteomes" id="UP001320609"/>
    </source>
</evidence>
<dbReference type="Proteomes" id="UP001320609">
    <property type="component" value="Unassembled WGS sequence"/>
</dbReference>
<evidence type="ECO:0000256" key="1">
    <source>
        <dbReference type="SAM" id="SignalP"/>
    </source>
</evidence>
<organism evidence="2 3">
    <name type="scientific">Vreelandella neptunia</name>
    <dbReference type="NCBI Taxonomy" id="115551"/>
    <lineage>
        <taxon>Bacteria</taxon>
        <taxon>Pseudomonadati</taxon>
        <taxon>Pseudomonadota</taxon>
        <taxon>Gammaproteobacteria</taxon>
        <taxon>Oceanospirillales</taxon>
        <taxon>Halomonadaceae</taxon>
        <taxon>Vreelandella</taxon>
    </lineage>
</organism>
<accession>A0ABS9SBJ9</accession>
<dbReference type="RefSeq" id="WP_240719734.1">
    <property type="nucleotide sequence ID" value="NZ_JAKVTW010000019.1"/>
</dbReference>
<reference evidence="2 3" key="1">
    <citation type="submission" date="2022-03" db="EMBL/GenBank/DDBJ databases">
        <title>Genomic signatures underlying metal tolerance in selected Arctic bacterial isolates.</title>
        <authorList>
            <person name="Thomas F.A."/>
            <person name="Venkatachalam S."/>
            <person name="Krishnan K.P."/>
        </authorList>
    </citation>
    <scope>NUCLEOTIDE SEQUENCE [LARGE SCALE GENOMIC DNA]</scope>
    <source>
        <strain evidence="2 3">HM116</strain>
    </source>
</reference>